<proteinExistence type="inferred from homology"/>
<gene>
    <name evidence="12" type="ORF">L3Y34_006797</name>
</gene>
<sequence>MSPNLCRVCGEKSHGTHFGATTCRACAVFYRRIGARENTFLKCRTGVGICKIQRCKKCRLEKCKEVGMSNKNFQFNRDRIKTSEFFTPSIEMFVGRPDFLLFCDPERPKPTPNFVDLSNLLEKAKLILQYHQNFVDRNRLQKMSRFMNLGEFRELKSYDYNKITTVGIRESFIIWENDLLSVARWLTYFGEFQELGLSVKLKFLKTIWHIWNRLKSLVRSAAYLRSQKLTDRTCIYMTHDISLDLKTVKLNVEWVTEYSVEQIAYFIECSENLSIFTTIPLILDLNPTDVEFNYMLAHLSFSFAAKRLGGEYAEISENLLKTLADDLHDYYTQIGHPRYSDRVVRMMKVNNSLFGVLREKREKLEIAKTFDIFNVQFSEPEMVQDIF</sequence>
<dbReference type="InterPro" id="IPR001628">
    <property type="entry name" value="Znf_hrmn_rcpt"/>
</dbReference>
<keyword evidence="4" id="KW-0862">Zinc</keyword>
<dbReference type="GO" id="GO:0003700">
    <property type="term" value="F:DNA-binding transcription factor activity"/>
    <property type="evidence" value="ECO:0007669"/>
    <property type="project" value="InterPro"/>
</dbReference>
<dbReference type="SMART" id="SM00430">
    <property type="entry name" value="HOLI"/>
    <property type="match status" value="1"/>
</dbReference>
<comment type="similarity">
    <text evidence="1">Belongs to the nuclear hormone receptor family.</text>
</comment>
<evidence type="ECO:0000313" key="13">
    <source>
        <dbReference type="Proteomes" id="UP000827892"/>
    </source>
</evidence>
<dbReference type="Pfam" id="PF00105">
    <property type="entry name" value="zf-C4"/>
    <property type="match status" value="1"/>
</dbReference>
<evidence type="ECO:0000256" key="8">
    <source>
        <dbReference type="ARBA" id="ARBA00023170"/>
    </source>
</evidence>
<dbReference type="SUPFAM" id="SSF57716">
    <property type="entry name" value="Glucocorticoid receptor-like (DNA-binding domain)"/>
    <property type="match status" value="1"/>
</dbReference>
<name>A0AAE9CZZ8_CAEBR</name>
<protein>
    <submittedName>
        <fullName evidence="12">Uncharacterized protein</fullName>
    </submittedName>
</protein>
<evidence type="ECO:0000259" key="11">
    <source>
        <dbReference type="PROSITE" id="PS51843"/>
    </source>
</evidence>
<dbReference type="PRINTS" id="PR00047">
    <property type="entry name" value="STROIDFINGER"/>
</dbReference>
<dbReference type="SMART" id="SM00399">
    <property type="entry name" value="ZnF_C4"/>
    <property type="match status" value="1"/>
</dbReference>
<evidence type="ECO:0000313" key="12">
    <source>
        <dbReference type="EMBL" id="ULT87251.1"/>
    </source>
</evidence>
<dbReference type="PROSITE" id="PS51843">
    <property type="entry name" value="NR_LBD"/>
    <property type="match status" value="1"/>
</dbReference>
<dbReference type="InterPro" id="IPR000536">
    <property type="entry name" value="Nucl_hrmn_rcpt_lig-bd"/>
</dbReference>
<dbReference type="EMBL" id="CP090895">
    <property type="protein sequence ID" value="ULT87251.1"/>
    <property type="molecule type" value="Genomic_DNA"/>
</dbReference>
<reference evidence="12 13" key="1">
    <citation type="submission" date="2022-02" db="EMBL/GenBank/DDBJ databases">
        <title>Chromosome-level reference genomes for two strains of Caenorhabditis briggsae: an improved platform for comparative genomics.</title>
        <authorList>
            <person name="Stevens L."/>
            <person name="Andersen E.C."/>
        </authorList>
    </citation>
    <scope>NUCLEOTIDE SEQUENCE [LARGE SCALE GENOMIC DNA]</scope>
    <source>
        <strain evidence="12">QX1410_ONT</strain>
        <tissue evidence="12">Whole-organism</tissue>
    </source>
</reference>
<evidence type="ECO:0000256" key="7">
    <source>
        <dbReference type="ARBA" id="ARBA00023163"/>
    </source>
</evidence>
<keyword evidence="2" id="KW-0479">Metal-binding</keyword>
<keyword evidence="7" id="KW-0804">Transcription</keyword>
<dbReference type="SUPFAM" id="SSF48508">
    <property type="entry name" value="Nuclear receptor ligand-binding domain"/>
    <property type="match status" value="1"/>
</dbReference>
<evidence type="ECO:0000256" key="5">
    <source>
        <dbReference type="ARBA" id="ARBA00023015"/>
    </source>
</evidence>
<evidence type="ECO:0000256" key="1">
    <source>
        <dbReference type="ARBA" id="ARBA00005993"/>
    </source>
</evidence>
<dbReference type="InterPro" id="IPR051152">
    <property type="entry name" value="C.elegans_Orphan_NR"/>
</dbReference>
<dbReference type="InterPro" id="IPR035500">
    <property type="entry name" value="NHR-like_dom_sf"/>
</dbReference>
<dbReference type="PANTHER" id="PTHR45680:SF2">
    <property type="entry name" value="NUCLEAR HORMONE RECEPTOR FAMILY-RELATED"/>
    <property type="match status" value="1"/>
</dbReference>
<evidence type="ECO:0000256" key="9">
    <source>
        <dbReference type="ARBA" id="ARBA00023242"/>
    </source>
</evidence>
<organism evidence="12 13">
    <name type="scientific">Caenorhabditis briggsae</name>
    <dbReference type="NCBI Taxonomy" id="6238"/>
    <lineage>
        <taxon>Eukaryota</taxon>
        <taxon>Metazoa</taxon>
        <taxon>Ecdysozoa</taxon>
        <taxon>Nematoda</taxon>
        <taxon>Chromadorea</taxon>
        <taxon>Rhabditida</taxon>
        <taxon>Rhabditina</taxon>
        <taxon>Rhabditomorpha</taxon>
        <taxon>Rhabditoidea</taxon>
        <taxon>Rhabditidae</taxon>
        <taxon>Peloderinae</taxon>
        <taxon>Caenorhabditis</taxon>
    </lineage>
</organism>
<keyword evidence="5" id="KW-0805">Transcription regulation</keyword>
<accession>A0AAE9CZZ8</accession>
<dbReference type="Gene3D" id="1.10.565.10">
    <property type="entry name" value="Retinoid X Receptor"/>
    <property type="match status" value="1"/>
</dbReference>
<evidence type="ECO:0000256" key="4">
    <source>
        <dbReference type="ARBA" id="ARBA00022833"/>
    </source>
</evidence>
<dbReference type="AlphaFoldDB" id="A0AAE9CZZ8"/>
<dbReference type="GO" id="GO:0008270">
    <property type="term" value="F:zinc ion binding"/>
    <property type="evidence" value="ECO:0007669"/>
    <property type="project" value="UniProtKB-KW"/>
</dbReference>
<dbReference type="GO" id="GO:0043565">
    <property type="term" value="F:sequence-specific DNA binding"/>
    <property type="evidence" value="ECO:0007669"/>
    <property type="project" value="InterPro"/>
</dbReference>
<feature type="domain" description="Nuclear receptor" evidence="10">
    <location>
        <begin position="3"/>
        <end position="75"/>
    </location>
</feature>
<dbReference type="PANTHER" id="PTHR45680">
    <property type="entry name" value="NUCLEAR HORMONE RECEPTOR FAMILY"/>
    <property type="match status" value="1"/>
</dbReference>
<keyword evidence="8" id="KW-0675">Receptor</keyword>
<dbReference type="Gene3D" id="3.30.50.10">
    <property type="entry name" value="Erythroid Transcription Factor GATA-1, subunit A"/>
    <property type="match status" value="1"/>
</dbReference>
<evidence type="ECO:0000259" key="10">
    <source>
        <dbReference type="PROSITE" id="PS51030"/>
    </source>
</evidence>
<keyword evidence="3" id="KW-0863">Zinc-finger</keyword>
<dbReference type="Proteomes" id="UP000827892">
    <property type="component" value="Chromosome V"/>
</dbReference>
<evidence type="ECO:0000256" key="2">
    <source>
        <dbReference type="ARBA" id="ARBA00022723"/>
    </source>
</evidence>
<dbReference type="PROSITE" id="PS51030">
    <property type="entry name" value="NUCLEAR_REC_DBD_2"/>
    <property type="match status" value="1"/>
</dbReference>
<evidence type="ECO:0000256" key="6">
    <source>
        <dbReference type="ARBA" id="ARBA00023125"/>
    </source>
</evidence>
<evidence type="ECO:0000256" key="3">
    <source>
        <dbReference type="ARBA" id="ARBA00022771"/>
    </source>
</evidence>
<keyword evidence="6" id="KW-0238">DNA-binding</keyword>
<dbReference type="InterPro" id="IPR013088">
    <property type="entry name" value="Znf_NHR/GATA"/>
</dbReference>
<keyword evidence="9" id="KW-0539">Nucleus</keyword>
<feature type="domain" description="NR LBD" evidence="11">
    <location>
        <begin position="119"/>
        <end position="386"/>
    </location>
</feature>
<dbReference type="Pfam" id="PF00104">
    <property type="entry name" value="Hormone_recep"/>
    <property type="match status" value="1"/>
</dbReference>